<evidence type="ECO:0000256" key="12">
    <source>
        <dbReference type="RuleBase" id="RU003719"/>
    </source>
</evidence>
<comment type="catalytic activity">
    <reaction evidence="10">
        <text>(R)-2-hydroxyglutarate + NAD(+) = 2-oxoglutarate + NADH + H(+)</text>
        <dbReference type="Rhea" id="RHEA:49612"/>
        <dbReference type="ChEBI" id="CHEBI:15378"/>
        <dbReference type="ChEBI" id="CHEBI:15801"/>
        <dbReference type="ChEBI" id="CHEBI:16810"/>
        <dbReference type="ChEBI" id="CHEBI:57540"/>
        <dbReference type="ChEBI" id="CHEBI:57945"/>
        <dbReference type="EC" id="1.1.1.399"/>
    </reaction>
</comment>
<dbReference type="PROSITE" id="PS51671">
    <property type="entry name" value="ACT"/>
    <property type="match status" value="1"/>
</dbReference>
<keyword evidence="8" id="KW-0520">NAD</keyword>
<organism evidence="14 15">
    <name type="scientific">Candidatus Intestinimonas merdavium</name>
    <dbReference type="NCBI Taxonomy" id="2838622"/>
    <lineage>
        <taxon>Bacteria</taxon>
        <taxon>Bacillati</taxon>
        <taxon>Bacillota</taxon>
        <taxon>Clostridia</taxon>
        <taxon>Eubacteriales</taxon>
        <taxon>Intestinimonas</taxon>
    </lineage>
</organism>
<dbReference type="InterPro" id="IPR045865">
    <property type="entry name" value="ACT-like_dom_sf"/>
</dbReference>
<sequence>MFRIKTMNKISPTGLAVLDATRFTVSDNVENEDGILVRSAEMHDYAFPAALRAIARAGAGTNNIPVDRCSEAGIVVFNTPGANANAVKELVICALMLASRDVVGGVEWARAQAAAGEDVAKVVEKGKSQFVGPEIAGKSLGVIGLGAIGVQVANIATKLGMEVYGYDPYLSVDAALSLSRMVHHVTDLTAIYKNCDYITIHVPQTPDTKGMLNAAAFDQMKTGVRVINLARGGLVNDEDMIAALESGKVARYVTDFPDSVITLAKNVVPIPHLGASTPESEENCAVMAAQQLRDYLETGNIRNSVNLPTLEQDWSGETRLCIIHRNIPNMLASITNTLAKDGVNVENLTNKSKGNYAYTIVDVGQRVGDAVADEIRAVDGVLRVRVLKH</sequence>
<dbReference type="SUPFAM" id="SSF51735">
    <property type="entry name" value="NAD(P)-binding Rossmann-fold domains"/>
    <property type="match status" value="1"/>
</dbReference>
<gene>
    <name evidence="14" type="ORF">H9826_10305</name>
</gene>
<dbReference type="GO" id="GO:0004617">
    <property type="term" value="F:phosphoglycerate dehydrogenase activity"/>
    <property type="evidence" value="ECO:0007669"/>
    <property type="project" value="UniProtKB-EC"/>
</dbReference>
<dbReference type="InterPro" id="IPR006140">
    <property type="entry name" value="D-isomer_DH_NAD-bd"/>
</dbReference>
<dbReference type="PANTHER" id="PTHR42938:SF47">
    <property type="entry name" value="HYDROXYPYRUVATE REDUCTASE"/>
    <property type="match status" value="1"/>
</dbReference>
<evidence type="ECO:0000256" key="7">
    <source>
        <dbReference type="ARBA" id="ARBA00023002"/>
    </source>
</evidence>
<dbReference type="SUPFAM" id="SSF52283">
    <property type="entry name" value="Formate/glycerate dehydrogenase catalytic domain-like"/>
    <property type="match status" value="1"/>
</dbReference>
<dbReference type="GO" id="GO:0051287">
    <property type="term" value="F:NAD binding"/>
    <property type="evidence" value="ECO:0007669"/>
    <property type="project" value="InterPro"/>
</dbReference>
<evidence type="ECO:0000256" key="10">
    <source>
        <dbReference type="ARBA" id="ARBA00048126"/>
    </source>
</evidence>
<dbReference type="Gene3D" id="3.30.70.260">
    <property type="match status" value="1"/>
</dbReference>
<evidence type="ECO:0000259" key="13">
    <source>
        <dbReference type="PROSITE" id="PS51671"/>
    </source>
</evidence>
<evidence type="ECO:0000256" key="6">
    <source>
        <dbReference type="ARBA" id="ARBA00021582"/>
    </source>
</evidence>
<dbReference type="Pfam" id="PF02826">
    <property type="entry name" value="2-Hacid_dh_C"/>
    <property type="match status" value="1"/>
</dbReference>
<evidence type="ECO:0000256" key="4">
    <source>
        <dbReference type="ARBA" id="ARBA00013001"/>
    </source>
</evidence>
<evidence type="ECO:0000256" key="3">
    <source>
        <dbReference type="ARBA" id="ARBA00005854"/>
    </source>
</evidence>
<evidence type="ECO:0000256" key="2">
    <source>
        <dbReference type="ARBA" id="ARBA00005216"/>
    </source>
</evidence>
<dbReference type="Gene3D" id="3.40.50.720">
    <property type="entry name" value="NAD(P)-binding Rossmann-like Domain"/>
    <property type="match status" value="2"/>
</dbReference>
<evidence type="ECO:0000256" key="8">
    <source>
        <dbReference type="ARBA" id="ARBA00023027"/>
    </source>
</evidence>
<dbReference type="Proteomes" id="UP000886824">
    <property type="component" value="Unassembled WGS sequence"/>
</dbReference>
<feature type="domain" description="ACT" evidence="13">
    <location>
        <begin position="319"/>
        <end position="389"/>
    </location>
</feature>
<comment type="catalytic activity">
    <reaction evidence="11">
        <text>(2R)-3-phosphoglycerate + NAD(+) = 3-phosphooxypyruvate + NADH + H(+)</text>
        <dbReference type="Rhea" id="RHEA:12641"/>
        <dbReference type="ChEBI" id="CHEBI:15378"/>
        <dbReference type="ChEBI" id="CHEBI:18110"/>
        <dbReference type="ChEBI" id="CHEBI:57540"/>
        <dbReference type="ChEBI" id="CHEBI:57945"/>
        <dbReference type="ChEBI" id="CHEBI:58272"/>
        <dbReference type="EC" id="1.1.1.95"/>
    </reaction>
</comment>
<evidence type="ECO:0000256" key="1">
    <source>
        <dbReference type="ARBA" id="ARBA00003800"/>
    </source>
</evidence>
<evidence type="ECO:0000256" key="5">
    <source>
        <dbReference type="ARBA" id="ARBA00013143"/>
    </source>
</evidence>
<dbReference type="PROSITE" id="PS00671">
    <property type="entry name" value="D_2_HYDROXYACID_DH_3"/>
    <property type="match status" value="1"/>
</dbReference>
<dbReference type="PANTHER" id="PTHR42938">
    <property type="entry name" value="FORMATE DEHYDROGENASE 1"/>
    <property type="match status" value="1"/>
</dbReference>
<reference evidence="14" key="2">
    <citation type="submission" date="2021-04" db="EMBL/GenBank/DDBJ databases">
        <authorList>
            <person name="Gilroy R."/>
        </authorList>
    </citation>
    <scope>NUCLEOTIDE SEQUENCE</scope>
    <source>
        <strain evidence="14">CHK33-7979</strain>
    </source>
</reference>
<evidence type="ECO:0000313" key="14">
    <source>
        <dbReference type="EMBL" id="HIY74343.1"/>
    </source>
</evidence>
<dbReference type="AlphaFoldDB" id="A0A9D1Z5D4"/>
<dbReference type="PROSITE" id="PS00065">
    <property type="entry name" value="D_2_HYDROXYACID_DH_1"/>
    <property type="match status" value="1"/>
</dbReference>
<dbReference type="InterPro" id="IPR002912">
    <property type="entry name" value="ACT_dom"/>
</dbReference>
<keyword evidence="7 12" id="KW-0560">Oxidoreductase</keyword>
<proteinExistence type="inferred from homology"/>
<protein>
    <recommendedName>
        <fullName evidence="6">D-3-phosphoglycerate dehydrogenase</fullName>
        <ecNumber evidence="4">1.1.1.399</ecNumber>
        <ecNumber evidence="5">1.1.1.95</ecNumber>
    </recommendedName>
    <alternativeName>
        <fullName evidence="9">2-oxoglutarate reductase</fullName>
    </alternativeName>
</protein>
<dbReference type="CDD" id="cd12174">
    <property type="entry name" value="PGDH_like_3"/>
    <property type="match status" value="1"/>
</dbReference>
<dbReference type="InterPro" id="IPR029752">
    <property type="entry name" value="D-isomer_DH_CS1"/>
</dbReference>
<dbReference type="Pfam" id="PF00389">
    <property type="entry name" value="2-Hacid_dh"/>
    <property type="match status" value="1"/>
</dbReference>
<reference evidence="14" key="1">
    <citation type="journal article" date="2021" name="PeerJ">
        <title>Extensive microbial diversity within the chicken gut microbiome revealed by metagenomics and culture.</title>
        <authorList>
            <person name="Gilroy R."/>
            <person name="Ravi A."/>
            <person name="Getino M."/>
            <person name="Pursley I."/>
            <person name="Horton D.L."/>
            <person name="Alikhan N.F."/>
            <person name="Baker D."/>
            <person name="Gharbi K."/>
            <person name="Hall N."/>
            <person name="Watson M."/>
            <person name="Adriaenssens E.M."/>
            <person name="Foster-Nyarko E."/>
            <person name="Jarju S."/>
            <person name="Secka A."/>
            <person name="Antonio M."/>
            <person name="Oren A."/>
            <person name="Chaudhuri R.R."/>
            <person name="La Ragione R."/>
            <person name="Hildebrand F."/>
            <person name="Pallen M.J."/>
        </authorList>
    </citation>
    <scope>NUCLEOTIDE SEQUENCE</scope>
    <source>
        <strain evidence="14">CHK33-7979</strain>
    </source>
</reference>
<name>A0A9D1Z5D4_9FIRM</name>
<dbReference type="InterPro" id="IPR036291">
    <property type="entry name" value="NAD(P)-bd_dom_sf"/>
</dbReference>
<comment type="pathway">
    <text evidence="2">Amino-acid biosynthesis; L-serine biosynthesis; L-serine from 3-phospho-D-glycerate: step 1/3.</text>
</comment>
<evidence type="ECO:0000256" key="9">
    <source>
        <dbReference type="ARBA" id="ARBA00030455"/>
    </source>
</evidence>
<dbReference type="EC" id="1.1.1.399" evidence="4"/>
<comment type="function">
    <text evidence="1">Catalyzes the reversible oxidation of 3-phospho-D-glycerate to 3-phosphonooxypyruvate, the first step of the phosphorylated L-serine biosynthesis pathway. Also catalyzes the reversible oxidation of 2-hydroxyglutarate to 2-oxoglutarate.</text>
</comment>
<comment type="caution">
    <text evidence="14">The sequence shown here is derived from an EMBL/GenBank/DDBJ whole genome shotgun (WGS) entry which is preliminary data.</text>
</comment>
<dbReference type="InterPro" id="IPR006139">
    <property type="entry name" value="D-isomer_2_OHA_DH_cat_dom"/>
</dbReference>
<evidence type="ECO:0000313" key="15">
    <source>
        <dbReference type="Proteomes" id="UP000886824"/>
    </source>
</evidence>
<evidence type="ECO:0000256" key="11">
    <source>
        <dbReference type="ARBA" id="ARBA00048731"/>
    </source>
</evidence>
<comment type="similarity">
    <text evidence="3 12">Belongs to the D-isomer specific 2-hydroxyacid dehydrogenase family.</text>
</comment>
<dbReference type="CDD" id="cd04901">
    <property type="entry name" value="ACT_3PGDH"/>
    <property type="match status" value="1"/>
</dbReference>
<accession>A0A9D1Z5D4</accession>
<dbReference type="EC" id="1.1.1.95" evidence="5"/>
<dbReference type="EMBL" id="DXCX01000108">
    <property type="protein sequence ID" value="HIY74343.1"/>
    <property type="molecule type" value="Genomic_DNA"/>
</dbReference>
<dbReference type="SUPFAM" id="SSF55021">
    <property type="entry name" value="ACT-like"/>
    <property type="match status" value="1"/>
</dbReference>
<dbReference type="InterPro" id="IPR029753">
    <property type="entry name" value="D-isomer_DH_CS"/>
</dbReference>